<dbReference type="SUPFAM" id="SSF56349">
    <property type="entry name" value="DNA breaking-rejoining enzymes"/>
    <property type="match status" value="1"/>
</dbReference>
<gene>
    <name evidence="8" type="ORF">LCGC14_2572450</name>
</gene>
<evidence type="ECO:0000313" key="8">
    <source>
        <dbReference type="EMBL" id="KKL08780.1"/>
    </source>
</evidence>
<dbReference type="Pfam" id="PF00589">
    <property type="entry name" value="Phage_integrase"/>
    <property type="match status" value="1"/>
</dbReference>
<dbReference type="GO" id="GO:0003677">
    <property type="term" value="F:DNA binding"/>
    <property type="evidence" value="ECO:0007669"/>
    <property type="project" value="UniProtKB-KW"/>
</dbReference>
<dbReference type="GO" id="GO:0044826">
    <property type="term" value="P:viral genome integration into host DNA"/>
    <property type="evidence" value="ECO:0007669"/>
    <property type="project" value="UniProtKB-KW"/>
</dbReference>
<comment type="caution">
    <text evidence="8">The sequence shown here is derived from an EMBL/GenBank/DDBJ whole genome shotgun (WGS) entry which is preliminary data.</text>
</comment>
<keyword evidence="3" id="KW-0238">DNA-binding</keyword>
<evidence type="ECO:0000256" key="3">
    <source>
        <dbReference type="ARBA" id="ARBA00023125"/>
    </source>
</evidence>
<evidence type="ECO:0000256" key="4">
    <source>
        <dbReference type="ARBA" id="ARBA00023172"/>
    </source>
</evidence>
<dbReference type="GO" id="GO:0075713">
    <property type="term" value="P:establishment of integrated proviral latency"/>
    <property type="evidence" value="ECO:0007669"/>
    <property type="project" value="UniProtKB-KW"/>
</dbReference>
<evidence type="ECO:0000259" key="7">
    <source>
        <dbReference type="PROSITE" id="PS51898"/>
    </source>
</evidence>
<evidence type="ECO:0000256" key="1">
    <source>
        <dbReference type="ARBA" id="ARBA00008857"/>
    </source>
</evidence>
<protein>
    <recommendedName>
        <fullName evidence="7">Tyr recombinase domain-containing protein</fullName>
    </recommendedName>
</protein>
<keyword evidence="4" id="KW-0233">DNA recombination</keyword>
<keyword evidence="2" id="KW-0229">DNA integration</keyword>
<comment type="similarity">
    <text evidence="1">Belongs to the 'phage' integrase family.</text>
</comment>
<organism evidence="8">
    <name type="scientific">marine sediment metagenome</name>
    <dbReference type="NCBI Taxonomy" id="412755"/>
    <lineage>
        <taxon>unclassified sequences</taxon>
        <taxon>metagenomes</taxon>
        <taxon>ecological metagenomes</taxon>
    </lineage>
</organism>
<dbReference type="GO" id="GO:0046718">
    <property type="term" value="P:symbiont entry into host cell"/>
    <property type="evidence" value="ECO:0007669"/>
    <property type="project" value="UniProtKB-KW"/>
</dbReference>
<keyword evidence="5" id="KW-1179">Viral genome integration</keyword>
<dbReference type="InterPro" id="IPR011010">
    <property type="entry name" value="DNA_brk_join_enz"/>
</dbReference>
<reference evidence="8" key="1">
    <citation type="journal article" date="2015" name="Nature">
        <title>Complex archaea that bridge the gap between prokaryotes and eukaryotes.</title>
        <authorList>
            <person name="Spang A."/>
            <person name="Saw J.H."/>
            <person name="Jorgensen S.L."/>
            <person name="Zaremba-Niedzwiedzka K."/>
            <person name="Martijn J."/>
            <person name="Lind A.E."/>
            <person name="van Eijk R."/>
            <person name="Schleper C."/>
            <person name="Guy L."/>
            <person name="Ettema T.J."/>
        </authorList>
    </citation>
    <scope>NUCLEOTIDE SEQUENCE</scope>
</reference>
<sequence length="330" mass="38182">MSMGRRRKTHRHLPQRVYIHHGSYRYQPKYGSKVTLARVGDYGGMLRALAALLSDRPPLTSMAKVFDRYELEVLPKKAESTQKDHARMLNNLRRSFGAMDPRHLRQPHAAQYRDKRGQKAPTAANRELEILSHVCTMAVEWGAMDLHPLQGLRRIERPPRTRYVTDHEYLFVHGLASPMVRCVLDLALLTGLRRGDIFRLERRNQSDAGIEIRTSKTGAALLFEWTPALRNVVKNALRLPPQVRAFIVCNRKGQPFTKNGFDSVWARLMQKATDPKREKQIERFQFRDLRRKSASDEVDEIVAQQRLGHASVAITNRVYRVKPKKVRPLR</sequence>
<dbReference type="EMBL" id="LAZR01042741">
    <property type="protein sequence ID" value="KKL08780.1"/>
    <property type="molecule type" value="Genomic_DNA"/>
</dbReference>
<accession>A0A0F9AH98</accession>
<dbReference type="AlphaFoldDB" id="A0A0F9AH98"/>
<dbReference type="PANTHER" id="PTHR30629">
    <property type="entry name" value="PROPHAGE INTEGRASE"/>
    <property type="match status" value="1"/>
</dbReference>
<dbReference type="PANTHER" id="PTHR30629:SF2">
    <property type="entry name" value="PROPHAGE INTEGRASE INTS-RELATED"/>
    <property type="match status" value="1"/>
</dbReference>
<dbReference type="InterPro" id="IPR050808">
    <property type="entry name" value="Phage_Integrase"/>
</dbReference>
<dbReference type="GO" id="GO:0015074">
    <property type="term" value="P:DNA integration"/>
    <property type="evidence" value="ECO:0007669"/>
    <property type="project" value="UniProtKB-KW"/>
</dbReference>
<name>A0A0F9AH98_9ZZZZ</name>
<evidence type="ECO:0000256" key="6">
    <source>
        <dbReference type="ARBA" id="ARBA00023296"/>
    </source>
</evidence>
<evidence type="ECO:0000256" key="5">
    <source>
        <dbReference type="ARBA" id="ARBA00023195"/>
    </source>
</evidence>
<dbReference type="InterPro" id="IPR013762">
    <property type="entry name" value="Integrase-like_cat_sf"/>
</dbReference>
<dbReference type="InterPro" id="IPR010998">
    <property type="entry name" value="Integrase_recombinase_N"/>
</dbReference>
<dbReference type="Gene3D" id="1.10.150.130">
    <property type="match status" value="1"/>
</dbReference>
<evidence type="ECO:0000256" key="2">
    <source>
        <dbReference type="ARBA" id="ARBA00022908"/>
    </source>
</evidence>
<dbReference type="GO" id="GO:0006310">
    <property type="term" value="P:DNA recombination"/>
    <property type="evidence" value="ECO:0007669"/>
    <property type="project" value="UniProtKB-KW"/>
</dbReference>
<keyword evidence="6" id="KW-1160">Virus entry into host cell</keyword>
<proteinExistence type="inferred from homology"/>
<dbReference type="Gene3D" id="1.10.443.10">
    <property type="entry name" value="Intergrase catalytic core"/>
    <property type="match status" value="1"/>
</dbReference>
<dbReference type="InterPro" id="IPR002104">
    <property type="entry name" value="Integrase_catalytic"/>
</dbReference>
<dbReference type="PROSITE" id="PS51898">
    <property type="entry name" value="TYR_RECOMBINASE"/>
    <property type="match status" value="1"/>
</dbReference>
<feature type="domain" description="Tyr recombinase" evidence="7">
    <location>
        <begin position="157"/>
        <end position="330"/>
    </location>
</feature>